<dbReference type="CDD" id="cd07377">
    <property type="entry name" value="WHTH_GntR"/>
    <property type="match status" value="1"/>
</dbReference>
<dbReference type="Proteomes" id="UP001153387">
    <property type="component" value="Unassembled WGS sequence"/>
</dbReference>
<dbReference type="SMART" id="SM00895">
    <property type="entry name" value="FCD"/>
    <property type="match status" value="1"/>
</dbReference>
<dbReference type="SMART" id="SM00345">
    <property type="entry name" value="HTH_GNTR"/>
    <property type="match status" value="1"/>
</dbReference>
<proteinExistence type="predicted"/>
<protein>
    <submittedName>
        <fullName evidence="5">FCD domain-containing protein</fullName>
    </submittedName>
</protein>
<dbReference type="Pfam" id="PF07729">
    <property type="entry name" value="FCD"/>
    <property type="match status" value="1"/>
</dbReference>
<dbReference type="InterPro" id="IPR011711">
    <property type="entry name" value="GntR_C"/>
</dbReference>
<dbReference type="GO" id="GO:0003677">
    <property type="term" value="F:DNA binding"/>
    <property type="evidence" value="ECO:0007669"/>
    <property type="project" value="UniProtKB-KW"/>
</dbReference>
<dbReference type="Gene3D" id="1.10.10.10">
    <property type="entry name" value="Winged helix-like DNA-binding domain superfamily/Winged helix DNA-binding domain"/>
    <property type="match status" value="1"/>
</dbReference>
<dbReference type="PRINTS" id="PR00035">
    <property type="entry name" value="HTHGNTR"/>
</dbReference>
<dbReference type="PANTHER" id="PTHR43537:SF54">
    <property type="entry name" value="TRANSCRIPTIONAL REGULATOR, GNTR FAMILY"/>
    <property type="match status" value="1"/>
</dbReference>
<evidence type="ECO:0000259" key="4">
    <source>
        <dbReference type="PROSITE" id="PS50949"/>
    </source>
</evidence>
<reference evidence="5 6" key="1">
    <citation type="submission" date="2022-10" db="EMBL/GenBank/DDBJ databases">
        <title>Comparative genomic analysis of Cohnella hashimotonis sp. nov., isolated from the International Space Station.</title>
        <authorList>
            <person name="Simpson A."/>
            <person name="Venkateswaran K."/>
        </authorList>
    </citation>
    <scope>NUCLEOTIDE SEQUENCE [LARGE SCALE GENOMIC DNA]</scope>
    <source>
        <strain evidence="5 6">DSM 18997</strain>
    </source>
</reference>
<keyword evidence="3" id="KW-0804">Transcription</keyword>
<dbReference type="SUPFAM" id="SSF46785">
    <property type="entry name" value="Winged helix' DNA-binding domain"/>
    <property type="match status" value="1"/>
</dbReference>
<dbReference type="InterPro" id="IPR036390">
    <property type="entry name" value="WH_DNA-bd_sf"/>
</dbReference>
<keyword evidence="1" id="KW-0805">Transcription regulation</keyword>
<dbReference type="GO" id="GO:0003700">
    <property type="term" value="F:DNA-binding transcription factor activity"/>
    <property type="evidence" value="ECO:0007669"/>
    <property type="project" value="InterPro"/>
</dbReference>
<evidence type="ECO:0000256" key="2">
    <source>
        <dbReference type="ARBA" id="ARBA00023125"/>
    </source>
</evidence>
<accession>A0A9X4KGU9</accession>
<dbReference type="EMBL" id="JAPDHZ010000003">
    <property type="protein sequence ID" value="MDG0791740.1"/>
    <property type="molecule type" value="Genomic_DNA"/>
</dbReference>
<evidence type="ECO:0000256" key="3">
    <source>
        <dbReference type="ARBA" id="ARBA00023163"/>
    </source>
</evidence>
<dbReference type="InterPro" id="IPR036388">
    <property type="entry name" value="WH-like_DNA-bd_sf"/>
</dbReference>
<dbReference type="InterPro" id="IPR008920">
    <property type="entry name" value="TF_FadR/GntR_C"/>
</dbReference>
<sequence>MLKPLKRQKLHESISEEVLKYIADHGLSQGDRLPPERFFCEQLQISRASFREAMKKLEGYGMIEIKPGSGMYLRAEKTILGEIADLKLRVSNEKRSLLEILDLREMMEQYAIEQIVSQGQGACLEQLEAIIAEYDRKREQGEIPRQEDYLFHKTLYEGANNRLLLKLFQSIEDLENLWSAQVIDAVDAPIFGRETEPLHRQILEAMKNGDVKSAKRFMRKHFEILRADLDRLDEKLFQ</sequence>
<dbReference type="PROSITE" id="PS50949">
    <property type="entry name" value="HTH_GNTR"/>
    <property type="match status" value="1"/>
</dbReference>
<dbReference type="RefSeq" id="WP_277565593.1">
    <property type="nucleotide sequence ID" value="NZ_JAPDHZ010000003.1"/>
</dbReference>
<feature type="domain" description="HTH gntR-type" evidence="4">
    <location>
        <begin position="8"/>
        <end position="76"/>
    </location>
</feature>
<dbReference type="Pfam" id="PF00392">
    <property type="entry name" value="GntR"/>
    <property type="match status" value="1"/>
</dbReference>
<evidence type="ECO:0000313" key="6">
    <source>
        <dbReference type="Proteomes" id="UP001153387"/>
    </source>
</evidence>
<keyword evidence="2" id="KW-0238">DNA-binding</keyword>
<keyword evidence="6" id="KW-1185">Reference proteome</keyword>
<dbReference type="PANTHER" id="PTHR43537">
    <property type="entry name" value="TRANSCRIPTIONAL REGULATOR, GNTR FAMILY"/>
    <property type="match status" value="1"/>
</dbReference>
<dbReference type="SUPFAM" id="SSF48008">
    <property type="entry name" value="GntR ligand-binding domain-like"/>
    <property type="match status" value="1"/>
</dbReference>
<evidence type="ECO:0000256" key="1">
    <source>
        <dbReference type="ARBA" id="ARBA00023015"/>
    </source>
</evidence>
<dbReference type="InterPro" id="IPR000524">
    <property type="entry name" value="Tscrpt_reg_HTH_GntR"/>
</dbReference>
<comment type="caution">
    <text evidence="5">The sequence shown here is derived from an EMBL/GenBank/DDBJ whole genome shotgun (WGS) entry which is preliminary data.</text>
</comment>
<dbReference type="AlphaFoldDB" id="A0A9X4KGU9"/>
<gene>
    <name evidence="5" type="ORF">OMP38_13305</name>
</gene>
<evidence type="ECO:0000313" key="5">
    <source>
        <dbReference type="EMBL" id="MDG0791740.1"/>
    </source>
</evidence>
<dbReference type="Gene3D" id="1.20.120.530">
    <property type="entry name" value="GntR ligand-binding domain-like"/>
    <property type="match status" value="1"/>
</dbReference>
<organism evidence="5 6">
    <name type="scientific">Cohnella ginsengisoli</name>
    <dbReference type="NCBI Taxonomy" id="425004"/>
    <lineage>
        <taxon>Bacteria</taxon>
        <taxon>Bacillati</taxon>
        <taxon>Bacillota</taxon>
        <taxon>Bacilli</taxon>
        <taxon>Bacillales</taxon>
        <taxon>Paenibacillaceae</taxon>
        <taxon>Cohnella</taxon>
    </lineage>
</organism>
<name>A0A9X4KGU9_9BACL</name>